<comment type="caution">
    <text evidence="2">The sequence shown here is derived from an EMBL/GenBank/DDBJ whole genome shotgun (WGS) entry which is preliminary data.</text>
</comment>
<dbReference type="InterPro" id="IPR046947">
    <property type="entry name" value="LytR-like"/>
</dbReference>
<protein>
    <recommendedName>
        <fullName evidence="1">HTH LytTR-type domain-containing protein</fullName>
    </recommendedName>
</protein>
<dbReference type="OrthoDB" id="9809318at2"/>
<dbReference type="STRING" id="160454.RV10_GL000691"/>
<dbReference type="InterPro" id="IPR007492">
    <property type="entry name" value="LytTR_DNA-bd_dom"/>
</dbReference>
<dbReference type="Proteomes" id="UP000013782">
    <property type="component" value="Unassembled WGS sequence"/>
</dbReference>
<gene>
    <name evidence="2" type="ORF">UAU_02470</name>
</gene>
<dbReference type="PROSITE" id="PS50930">
    <property type="entry name" value="HTH_LYTTR"/>
    <property type="match status" value="1"/>
</dbReference>
<dbReference type="EMBL" id="AJAQ01000016">
    <property type="protein sequence ID" value="EOH93774.1"/>
    <property type="molecule type" value="Genomic_DNA"/>
</dbReference>
<dbReference type="HOGENOM" id="CLU_106729_2_1_9"/>
<evidence type="ECO:0000313" key="2">
    <source>
        <dbReference type="EMBL" id="EOH93774.1"/>
    </source>
</evidence>
<dbReference type="GO" id="GO:0003677">
    <property type="term" value="F:DNA binding"/>
    <property type="evidence" value="ECO:0007669"/>
    <property type="project" value="InterPro"/>
</dbReference>
<dbReference type="SMART" id="SM00850">
    <property type="entry name" value="LytTR"/>
    <property type="match status" value="1"/>
</dbReference>
<dbReference type="PATRIC" id="fig|1158607.3.peg.2444"/>
<name>R2T0I2_9ENTE</name>
<accession>R2T0I2</accession>
<organism evidence="2 3">
    <name type="scientific">Enterococcus pallens ATCC BAA-351</name>
    <dbReference type="NCBI Taxonomy" id="1158607"/>
    <lineage>
        <taxon>Bacteria</taxon>
        <taxon>Bacillati</taxon>
        <taxon>Bacillota</taxon>
        <taxon>Bacilli</taxon>
        <taxon>Lactobacillales</taxon>
        <taxon>Enterococcaceae</taxon>
        <taxon>Enterococcus</taxon>
    </lineage>
</organism>
<dbReference type="RefSeq" id="WP_010757460.1">
    <property type="nucleotide sequence ID" value="NZ_ASWD01000001.1"/>
</dbReference>
<dbReference type="GO" id="GO:0000156">
    <property type="term" value="F:phosphorelay response regulator activity"/>
    <property type="evidence" value="ECO:0007669"/>
    <property type="project" value="InterPro"/>
</dbReference>
<evidence type="ECO:0000313" key="3">
    <source>
        <dbReference type="Proteomes" id="UP000013782"/>
    </source>
</evidence>
<dbReference type="eggNOG" id="COG3279">
    <property type="taxonomic scope" value="Bacteria"/>
</dbReference>
<dbReference type="PANTHER" id="PTHR37299:SF1">
    <property type="entry name" value="STAGE 0 SPORULATION PROTEIN A HOMOLOG"/>
    <property type="match status" value="1"/>
</dbReference>
<dbReference type="Gene3D" id="2.40.50.1020">
    <property type="entry name" value="LytTr DNA-binding domain"/>
    <property type="match status" value="1"/>
</dbReference>
<proteinExistence type="predicted"/>
<feature type="domain" description="HTH LytTR-type" evidence="1">
    <location>
        <begin position="46"/>
        <end position="150"/>
    </location>
</feature>
<keyword evidence="3" id="KW-1185">Reference proteome</keyword>
<reference evidence="2 3" key="1">
    <citation type="submission" date="2013-02" db="EMBL/GenBank/DDBJ databases">
        <title>The Genome Sequence of Enterococcus pallens BAA-351.</title>
        <authorList>
            <consortium name="The Broad Institute Genome Sequencing Platform"/>
            <consortium name="The Broad Institute Genome Sequencing Center for Infectious Disease"/>
            <person name="Earl A.M."/>
            <person name="Gilmore M.S."/>
            <person name="Lebreton F."/>
            <person name="Walker B."/>
            <person name="Young S.K."/>
            <person name="Zeng Q."/>
            <person name="Gargeya S."/>
            <person name="Fitzgerald M."/>
            <person name="Haas B."/>
            <person name="Abouelleil A."/>
            <person name="Alvarado L."/>
            <person name="Arachchi H.M."/>
            <person name="Berlin A.M."/>
            <person name="Chapman S.B."/>
            <person name="Dewar J."/>
            <person name="Goldberg J."/>
            <person name="Griggs A."/>
            <person name="Gujja S."/>
            <person name="Hansen M."/>
            <person name="Howarth C."/>
            <person name="Imamovic A."/>
            <person name="Larimer J."/>
            <person name="McCowan C."/>
            <person name="Murphy C."/>
            <person name="Neiman D."/>
            <person name="Pearson M."/>
            <person name="Priest M."/>
            <person name="Roberts A."/>
            <person name="Saif S."/>
            <person name="Shea T."/>
            <person name="Sisk P."/>
            <person name="Sykes S."/>
            <person name="Wortman J."/>
            <person name="Nusbaum C."/>
            <person name="Birren B."/>
        </authorList>
    </citation>
    <scope>NUCLEOTIDE SEQUENCE [LARGE SCALE GENOMIC DNA]</scope>
    <source>
        <strain evidence="2 3">ATCC BAA-351</strain>
    </source>
</reference>
<dbReference type="PANTHER" id="PTHR37299">
    <property type="entry name" value="TRANSCRIPTIONAL REGULATOR-RELATED"/>
    <property type="match status" value="1"/>
</dbReference>
<evidence type="ECO:0000259" key="1">
    <source>
        <dbReference type="PROSITE" id="PS50930"/>
    </source>
</evidence>
<sequence length="150" mass="17489">MKLFRVNLLVSEDYPESEVEVRTYNDDFGKKMVEYVNEFSLKPAVLSLKTVNGYQLLQQDEIIYIEVFGKEVNIHTSEESLVIRQPLASLEELLDGKKFIRVAKSTIINLAKLQRLEVAFSGNYYGFLQNECRVVISRRYFKQIKTKLNL</sequence>
<dbReference type="Pfam" id="PF04397">
    <property type="entry name" value="LytTR"/>
    <property type="match status" value="1"/>
</dbReference>
<dbReference type="AlphaFoldDB" id="R2T0I2"/>